<dbReference type="PROSITE" id="PS52016">
    <property type="entry name" value="TONB_DEPENDENT_REC_3"/>
    <property type="match status" value="1"/>
</dbReference>
<evidence type="ECO:0000256" key="5">
    <source>
        <dbReference type="ARBA" id="ARBA00022692"/>
    </source>
</evidence>
<dbReference type="OrthoDB" id="8671598at2"/>
<dbReference type="PANTHER" id="PTHR30069:SF29">
    <property type="entry name" value="HEMOGLOBIN AND HEMOGLOBIN-HAPTOGLOBIN-BINDING PROTEIN 1-RELATED"/>
    <property type="match status" value="1"/>
</dbReference>
<dbReference type="Gene3D" id="2.40.170.20">
    <property type="entry name" value="TonB-dependent receptor, beta-barrel domain"/>
    <property type="match status" value="1"/>
</dbReference>
<protein>
    <submittedName>
        <fullName evidence="17">TonB-dependent receptor</fullName>
    </submittedName>
</protein>
<keyword evidence="4 11" id="KW-1134">Transmembrane beta strand</keyword>
<evidence type="ECO:0000259" key="16">
    <source>
        <dbReference type="Pfam" id="PF07715"/>
    </source>
</evidence>
<evidence type="ECO:0000256" key="7">
    <source>
        <dbReference type="ARBA" id="ARBA00023077"/>
    </source>
</evidence>
<dbReference type="CDD" id="cd01347">
    <property type="entry name" value="ligand_gated_channel"/>
    <property type="match status" value="1"/>
</dbReference>
<dbReference type="InterPro" id="IPR036942">
    <property type="entry name" value="Beta-barrel_TonB_sf"/>
</dbReference>
<evidence type="ECO:0000313" key="17">
    <source>
        <dbReference type="EMBL" id="PND40330.1"/>
    </source>
</evidence>
<evidence type="ECO:0000256" key="1">
    <source>
        <dbReference type="ARBA" id="ARBA00004571"/>
    </source>
</evidence>
<dbReference type="EMBL" id="POSP01000001">
    <property type="protein sequence ID" value="PND40330.1"/>
    <property type="molecule type" value="Genomic_DNA"/>
</dbReference>
<keyword evidence="5 11" id="KW-0812">Transmembrane</keyword>
<dbReference type="GO" id="GO:0015344">
    <property type="term" value="F:siderophore uptake transmembrane transporter activity"/>
    <property type="evidence" value="ECO:0007669"/>
    <property type="project" value="TreeGrafter"/>
</dbReference>
<dbReference type="InterPro" id="IPR000531">
    <property type="entry name" value="Beta-barrel_TonB"/>
</dbReference>
<dbReference type="Proteomes" id="UP000235916">
    <property type="component" value="Unassembled WGS sequence"/>
</dbReference>
<comment type="caution">
    <text evidence="17">The sequence shown here is derived from an EMBL/GenBank/DDBJ whole genome shotgun (WGS) entry which is preliminary data.</text>
</comment>
<organism evidence="17 18">
    <name type="scientific">Kinneretia aquatilis</name>
    <dbReference type="NCBI Taxonomy" id="2070761"/>
    <lineage>
        <taxon>Bacteria</taxon>
        <taxon>Pseudomonadati</taxon>
        <taxon>Pseudomonadota</taxon>
        <taxon>Betaproteobacteria</taxon>
        <taxon>Burkholderiales</taxon>
        <taxon>Sphaerotilaceae</taxon>
        <taxon>Roseateles</taxon>
    </lineage>
</organism>
<dbReference type="Pfam" id="PF00593">
    <property type="entry name" value="TonB_dep_Rec_b-barrel"/>
    <property type="match status" value="1"/>
</dbReference>
<evidence type="ECO:0000256" key="10">
    <source>
        <dbReference type="ARBA" id="ARBA00023237"/>
    </source>
</evidence>
<keyword evidence="10 11" id="KW-0998">Cell outer membrane</keyword>
<evidence type="ECO:0000256" key="12">
    <source>
        <dbReference type="RuleBase" id="RU003357"/>
    </source>
</evidence>
<reference evidence="17 18" key="1">
    <citation type="submission" date="2018-01" db="EMBL/GenBank/DDBJ databases">
        <title>Draft genome sequence of Paucibacter aquatile CR182 isolated from freshwater of the Nakdong River.</title>
        <authorList>
            <person name="Choi A."/>
            <person name="Chung E.J."/>
        </authorList>
    </citation>
    <scope>NUCLEOTIDE SEQUENCE [LARGE SCALE GENOMIC DNA]</scope>
    <source>
        <strain evidence="17 18">CR182</strain>
    </source>
</reference>
<evidence type="ECO:0000256" key="3">
    <source>
        <dbReference type="ARBA" id="ARBA00022448"/>
    </source>
</evidence>
<name>A0A2N8L3P5_9BURK</name>
<dbReference type="AlphaFoldDB" id="A0A2N8L3P5"/>
<keyword evidence="6 14" id="KW-0732">Signal</keyword>
<sequence length="730" mass="80256">MNLACRVLLAGSALSLVHLGAHAQDGVPGLGDNRPAVGNKLERVELTSRPQTDTDLRRKSPVAKQVYGREEMDKFGDTNVADVLKRLPGVNMQGGAPRMRGLGSGYTLILINGDPAPPGFDMSQLSPSQVERIEVTKAPTADQSAQAVAGAINIILKDAPRISQRDLRLGLGYNAVRPTPSATFTLGEKIGSAALSVPLSFFQWRGQNDVTSSRQMPGSDGKDSNSVQQGEQANWGHGFNSAPRLNWKISDEETLTLQAFLQKGFWNNRNSYDTVSSNGAAVLDDDSLNHGTWQNLRGNAVWSKRFNDEQKLELKAGVQRSRGTFDNQTYLPANQLRRAVGDNTDRGFTQAGKFGQLLGEDHSLTVGWDLEWRRREEDRTVTEAGNLQLPDFDGQPFGARITRQALFVQDEWELSPQWSTYLGLRSERIITESRGLAAPVRNTSTVLTPLWHLNYKFDPKGKDLIRASLTRSYKAPDLNALLARPSLSSLFTDTSKSNTEISPDREGNPLLKPELATGLDVAYEKYLTGGGMVSVGVFHRQVNDLIRNVTSLSNVSWASVPRYVSRPTNFSKAQTTGLELEVKGRAGELMPQWFDAKTALNLRASLSYYKSKVDALPGPNNRLDGQQPWSGNLGFDYRFSDLPLVTGASLAYTPGYTTQQTLSQTVEQSRSRALDMFAQWTFSKTLSMRVSANNLAPLDAQSQTLLSSGYGSGSLRKGRSFFGLNVEMKL</sequence>
<evidence type="ECO:0000256" key="8">
    <source>
        <dbReference type="ARBA" id="ARBA00023136"/>
    </source>
</evidence>
<dbReference type="SUPFAM" id="SSF56935">
    <property type="entry name" value="Porins"/>
    <property type="match status" value="1"/>
</dbReference>
<dbReference type="Pfam" id="PF07715">
    <property type="entry name" value="Plug"/>
    <property type="match status" value="1"/>
</dbReference>
<dbReference type="PANTHER" id="PTHR30069">
    <property type="entry name" value="TONB-DEPENDENT OUTER MEMBRANE RECEPTOR"/>
    <property type="match status" value="1"/>
</dbReference>
<evidence type="ECO:0000256" key="4">
    <source>
        <dbReference type="ARBA" id="ARBA00022452"/>
    </source>
</evidence>
<gene>
    <name evidence="17" type="ORF">C1O66_02840</name>
</gene>
<dbReference type="InterPro" id="IPR039426">
    <property type="entry name" value="TonB-dep_rcpt-like"/>
</dbReference>
<accession>A0A2N8L3P5</accession>
<evidence type="ECO:0000256" key="14">
    <source>
        <dbReference type="SAM" id="SignalP"/>
    </source>
</evidence>
<evidence type="ECO:0000313" key="18">
    <source>
        <dbReference type="Proteomes" id="UP000235916"/>
    </source>
</evidence>
<dbReference type="InterPro" id="IPR037066">
    <property type="entry name" value="Plug_dom_sf"/>
</dbReference>
<dbReference type="GO" id="GO:0044718">
    <property type="term" value="P:siderophore transmembrane transport"/>
    <property type="evidence" value="ECO:0007669"/>
    <property type="project" value="TreeGrafter"/>
</dbReference>
<dbReference type="GO" id="GO:0009279">
    <property type="term" value="C:cell outer membrane"/>
    <property type="evidence" value="ECO:0007669"/>
    <property type="project" value="UniProtKB-SubCell"/>
</dbReference>
<feature type="domain" description="TonB-dependent receptor plug" evidence="16">
    <location>
        <begin position="58"/>
        <end position="150"/>
    </location>
</feature>
<comment type="similarity">
    <text evidence="2 11 12">Belongs to the TonB-dependent receptor family.</text>
</comment>
<comment type="subcellular location">
    <subcellularLocation>
        <location evidence="1 11">Cell outer membrane</location>
        <topology evidence="1 11">Multi-pass membrane protein</topology>
    </subcellularLocation>
</comment>
<proteinExistence type="inferred from homology"/>
<keyword evidence="9 17" id="KW-0675">Receptor</keyword>
<keyword evidence="18" id="KW-1185">Reference proteome</keyword>
<evidence type="ECO:0000259" key="15">
    <source>
        <dbReference type="Pfam" id="PF00593"/>
    </source>
</evidence>
<keyword evidence="8 11" id="KW-0472">Membrane</keyword>
<feature type="signal peptide" evidence="14">
    <location>
        <begin position="1"/>
        <end position="23"/>
    </location>
</feature>
<evidence type="ECO:0000256" key="9">
    <source>
        <dbReference type="ARBA" id="ARBA00023170"/>
    </source>
</evidence>
<feature type="chain" id="PRO_5014705448" evidence="14">
    <location>
        <begin position="24"/>
        <end position="730"/>
    </location>
</feature>
<keyword evidence="3 11" id="KW-0813">Transport</keyword>
<evidence type="ECO:0000256" key="2">
    <source>
        <dbReference type="ARBA" id="ARBA00009810"/>
    </source>
</evidence>
<dbReference type="InterPro" id="IPR012910">
    <property type="entry name" value="Plug_dom"/>
</dbReference>
<evidence type="ECO:0000256" key="11">
    <source>
        <dbReference type="PROSITE-ProRule" id="PRU01360"/>
    </source>
</evidence>
<keyword evidence="7 12" id="KW-0798">TonB box</keyword>
<dbReference type="Gene3D" id="2.170.130.10">
    <property type="entry name" value="TonB-dependent receptor, plug domain"/>
    <property type="match status" value="1"/>
</dbReference>
<evidence type="ECO:0000256" key="6">
    <source>
        <dbReference type="ARBA" id="ARBA00022729"/>
    </source>
</evidence>
<feature type="domain" description="TonB-dependent receptor-like beta-barrel" evidence="15">
    <location>
        <begin position="264"/>
        <end position="695"/>
    </location>
</feature>
<feature type="region of interest" description="Disordered" evidence="13">
    <location>
        <begin position="210"/>
        <end position="235"/>
    </location>
</feature>
<dbReference type="RefSeq" id="WP_102766466.1">
    <property type="nucleotide sequence ID" value="NZ_POSP01000001.1"/>
</dbReference>
<evidence type="ECO:0000256" key="13">
    <source>
        <dbReference type="SAM" id="MobiDB-lite"/>
    </source>
</evidence>